<keyword evidence="3" id="KW-1185">Reference proteome</keyword>
<organism evidence="2 3">
    <name type="scientific">Eubacterium barkeri</name>
    <name type="common">Clostridium barkeri</name>
    <dbReference type="NCBI Taxonomy" id="1528"/>
    <lineage>
        <taxon>Bacteria</taxon>
        <taxon>Bacillati</taxon>
        <taxon>Bacillota</taxon>
        <taxon>Clostridia</taxon>
        <taxon>Eubacteriales</taxon>
        <taxon>Eubacteriaceae</taxon>
        <taxon>Eubacterium</taxon>
    </lineage>
</organism>
<dbReference type="EMBL" id="FNOU01000024">
    <property type="protein sequence ID" value="SDY30046.1"/>
    <property type="molecule type" value="Genomic_DNA"/>
</dbReference>
<gene>
    <name evidence="2" type="ORF">SAMN04488579_12445</name>
</gene>
<dbReference type="Gene3D" id="3.90.580.10">
    <property type="entry name" value="Zinc finger, CHC2-type domain"/>
    <property type="match status" value="1"/>
</dbReference>
<reference evidence="3" key="1">
    <citation type="submission" date="2016-10" db="EMBL/GenBank/DDBJ databases">
        <authorList>
            <person name="Varghese N."/>
            <person name="Submissions S."/>
        </authorList>
    </citation>
    <scope>NUCLEOTIDE SEQUENCE [LARGE SCALE GENOMIC DNA]</scope>
    <source>
        <strain evidence="3">VPI 5359</strain>
    </source>
</reference>
<dbReference type="InterPro" id="IPR002694">
    <property type="entry name" value="Znf_CHC2"/>
</dbReference>
<dbReference type="OrthoDB" id="2875909at2"/>
<dbReference type="SUPFAM" id="SSF57783">
    <property type="entry name" value="Zinc beta-ribbon"/>
    <property type="match status" value="1"/>
</dbReference>
<evidence type="ECO:0000313" key="2">
    <source>
        <dbReference type="EMBL" id="SDY30046.1"/>
    </source>
</evidence>
<dbReference type="InterPro" id="IPR036977">
    <property type="entry name" value="DNA_primase_Znf_CHC2"/>
</dbReference>
<proteinExistence type="predicted"/>
<dbReference type="RefSeq" id="WP_090246742.1">
    <property type="nucleotide sequence ID" value="NZ_FNOU01000024.1"/>
</dbReference>
<dbReference type="AlphaFoldDB" id="A0A1H3IQI7"/>
<dbReference type="Proteomes" id="UP000199652">
    <property type="component" value="Unassembled WGS sequence"/>
</dbReference>
<dbReference type="SMART" id="SM00778">
    <property type="entry name" value="Prim_Zn_Ribbon"/>
    <property type="match status" value="1"/>
</dbReference>
<dbReference type="GO" id="GO:0008270">
    <property type="term" value="F:zinc ion binding"/>
    <property type="evidence" value="ECO:0007669"/>
    <property type="project" value="InterPro"/>
</dbReference>
<evidence type="ECO:0000259" key="1">
    <source>
        <dbReference type="SMART" id="SM00778"/>
    </source>
</evidence>
<dbReference type="Pfam" id="PF01807">
    <property type="entry name" value="Zn_ribbon_DnaG"/>
    <property type="match status" value="1"/>
</dbReference>
<name>A0A1H3IQI7_EUBBA</name>
<dbReference type="GO" id="GO:0004386">
    <property type="term" value="F:helicase activity"/>
    <property type="evidence" value="ECO:0007669"/>
    <property type="project" value="InterPro"/>
</dbReference>
<dbReference type="GO" id="GO:0003899">
    <property type="term" value="F:DNA-directed RNA polymerase activity"/>
    <property type="evidence" value="ECO:0007669"/>
    <property type="project" value="InterPro"/>
</dbReference>
<feature type="domain" description="DNA primase/helicase Gp4 N-terminal Bacteriophage T7-like" evidence="1">
    <location>
        <begin position="32"/>
        <end position="65"/>
    </location>
</feature>
<dbReference type="GO" id="GO:0006260">
    <property type="term" value="P:DNA replication"/>
    <property type="evidence" value="ECO:0007669"/>
    <property type="project" value="InterPro"/>
</dbReference>
<dbReference type="InterPro" id="IPR013237">
    <property type="entry name" value="Phage_T7_Gp4_N"/>
</dbReference>
<protein>
    <submittedName>
        <fullName evidence="2">CHC2 zinc finger</fullName>
    </submittedName>
</protein>
<evidence type="ECO:0000313" key="3">
    <source>
        <dbReference type="Proteomes" id="UP000199652"/>
    </source>
</evidence>
<accession>A0A1H3IQI7</accession>
<dbReference type="STRING" id="1528.SAMN04488579_12445"/>
<sequence>MLTTKQQADLIKAELTMADILTAYGLDGNASHRRIPCPIHNGTDKNFSFTDFGWQCFTCGANGGLVNFVEQYLECSFEDALADINRKFRLWGQEIDKPLTYSDIRKRQKKIKERNIQKALKDHRVQAWETARLEVARLDANKIRFAPKTPEDGIDERYVEACHHLDGAIYQAESMGRW</sequence>
<dbReference type="GO" id="GO:0003677">
    <property type="term" value="F:DNA binding"/>
    <property type="evidence" value="ECO:0007669"/>
    <property type="project" value="InterPro"/>
</dbReference>